<proteinExistence type="predicted"/>
<accession>A0A0E9SQM1</accession>
<keyword evidence="1" id="KW-0472">Membrane</keyword>
<reference evidence="2" key="1">
    <citation type="submission" date="2014-11" db="EMBL/GenBank/DDBJ databases">
        <authorList>
            <person name="Amaro Gonzalez C."/>
        </authorList>
    </citation>
    <scope>NUCLEOTIDE SEQUENCE</scope>
</reference>
<organism evidence="2">
    <name type="scientific">Anguilla anguilla</name>
    <name type="common">European freshwater eel</name>
    <name type="synonym">Muraena anguilla</name>
    <dbReference type="NCBI Taxonomy" id="7936"/>
    <lineage>
        <taxon>Eukaryota</taxon>
        <taxon>Metazoa</taxon>
        <taxon>Chordata</taxon>
        <taxon>Craniata</taxon>
        <taxon>Vertebrata</taxon>
        <taxon>Euteleostomi</taxon>
        <taxon>Actinopterygii</taxon>
        <taxon>Neopterygii</taxon>
        <taxon>Teleostei</taxon>
        <taxon>Anguilliformes</taxon>
        <taxon>Anguillidae</taxon>
        <taxon>Anguilla</taxon>
    </lineage>
</organism>
<feature type="transmembrane region" description="Helical" evidence="1">
    <location>
        <begin position="12"/>
        <end position="37"/>
    </location>
</feature>
<keyword evidence="1" id="KW-0812">Transmembrane</keyword>
<reference evidence="2" key="2">
    <citation type="journal article" date="2015" name="Fish Shellfish Immunol.">
        <title>Early steps in the European eel (Anguilla anguilla)-Vibrio vulnificus interaction in the gills: Role of the RtxA13 toxin.</title>
        <authorList>
            <person name="Callol A."/>
            <person name="Pajuelo D."/>
            <person name="Ebbesson L."/>
            <person name="Teles M."/>
            <person name="MacKenzie S."/>
            <person name="Amaro C."/>
        </authorList>
    </citation>
    <scope>NUCLEOTIDE SEQUENCE</scope>
</reference>
<sequence length="39" mass="4567">MRKSLAVLLMEVIPCFFIYFSVALVFGESWMLLVWGVNR</sequence>
<evidence type="ECO:0000313" key="2">
    <source>
        <dbReference type="EMBL" id="JAH43664.1"/>
    </source>
</evidence>
<dbReference type="EMBL" id="GBXM01064913">
    <property type="protein sequence ID" value="JAH43664.1"/>
    <property type="molecule type" value="Transcribed_RNA"/>
</dbReference>
<evidence type="ECO:0000256" key="1">
    <source>
        <dbReference type="SAM" id="Phobius"/>
    </source>
</evidence>
<keyword evidence="1" id="KW-1133">Transmembrane helix</keyword>
<protein>
    <submittedName>
        <fullName evidence="2">Uncharacterized protein</fullName>
    </submittedName>
</protein>
<dbReference type="AlphaFoldDB" id="A0A0E9SQM1"/>
<name>A0A0E9SQM1_ANGAN</name>